<dbReference type="PANTHER" id="PTHR30348:SF13">
    <property type="entry name" value="UPF0759 PROTEIN YUNF"/>
    <property type="match status" value="1"/>
</dbReference>
<name>A0A1B4V295_9GAMM</name>
<dbReference type="RefSeq" id="WP_096459786.1">
    <property type="nucleotide sequence ID" value="NZ_AP014936.1"/>
</dbReference>
<dbReference type="Pfam" id="PF01904">
    <property type="entry name" value="DUF72"/>
    <property type="match status" value="1"/>
</dbReference>
<organism evidence="1 2">
    <name type="scientific">Sulfurifustis variabilis</name>
    <dbReference type="NCBI Taxonomy" id="1675686"/>
    <lineage>
        <taxon>Bacteria</taxon>
        <taxon>Pseudomonadati</taxon>
        <taxon>Pseudomonadota</taxon>
        <taxon>Gammaproteobacteria</taxon>
        <taxon>Acidiferrobacterales</taxon>
        <taxon>Acidiferrobacteraceae</taxon>
        <taxon>Sulfurifustis</taxon>
    </lineage>
</organism>
<dbReference type="InterPro" id="IPR002763">
    <property type="entry name" value="DUF72"/>
</dbReference>
<dbReference type="OrthoDB" id="9780310at2"/>
<dbReference type="SUPFAM" id="SSF117396">
    <property type="entry name" value="TM1631-like"/>
    <property type="match status" value="1"/>
</dbReference>
<dbReference type="KEGG" id="sva:SVA_1061"/>
<dbReference type="InterPro" id="IPR036520">
    <property type="entry name" value="UPF0759_sf"/>
</dbReference>
<dbReference type="EMBL" id="AP014936">
    <property type="protein sequence ID" value="BAU47640.1"/>
    <property type="molecule type" value="Genomic_DNA"/>
</dbReference>
<proteinExistence type="predicted"/>
<sequence length="297" mass="34194">MSEIRVGATSWAEKTLIESGRFYPPGVDTAEDRLRYYASRFAMVEVDSTYYGLPSEHNALLWASRTPPGFVFHVKAFRLFTQHQTPPEALPRDVRQRVGVPPKKNVYYDDLPDDARDDLWRRFRLALEPLRASGKLGAVLFQFPPWFVHRRDSLAHIEGCVRRMNGDLLAVEFRNRSWFDERHRDATLEFERRLRLVHVVTDAPQGFPSSTPPVWEVTNPALAIVRLHGRNAATWQQATRTAAERFDYLYSDEELESFVGPVRAMASQARAVHVLFNNCRDDKAQRNAALLQSKIRG</sequence>
<dbReference type="AlphaFoldDB" id="A0A1B4V295"/>
<accession>A0A1B4V295</accession>
<evidence type="ECO:0000313" key="2">
    <source>
        <dbReference type="Proteomes" id="UP000218899"/>
    </source>
</evidence>
<evidence type="ECO:0008006" key="3">
    <source>
        <dbReference type="Google" id="ProtNLM"/>
    </source>
</evidence>
<dbReference type="Proteomes" id="UP000218899">
    <property type="component" value="Chromosome"/>
</dbReference>
<gene>
    <name evidence="1" type="ORF">SVA_1061</name>
</gene>
<dbReference type="PANTHER" id="PTHR30348">
    <property type="entry name" value="UNCHARACTERIZED PROTEIN YECE"/>
    <property type="match status" value="1"/>
</dbReference>
<keyword evidence="2" id="KW-1185">Reference proteome</keyword>
<dbReference type="Gene3D" id="3.20.20.410">
    <property type="entry name" value="Protein of unknown function UPF0759"/>
    <property type="match status" value="1"/>
</dbReference>
<protein>
    <recommendedName>
        <fullName evidence="3">DUF72 domain-containing protein</fullName>
    </recommendedName>
</protein>
<reference evidence="1 2" key="1">
    <citation type="submission" date="2015-08" db="EMBL/GenBank/DDBJ databases">
        <title>Complete genome sequence of Sulfurifustis variabilis.</title>
        <authorList>
            <person name="Miura A."/>
            <person name="Kojima H."/>
            <person name="Fukui M."/>
        </authorList>
    </citation>
    <scope>NUCLEOTIDE SEQUENCE [LARGE SCALE GENOMIC DNA]</scope>
    <source>
        <strain evidence="2">skN76</strain>
    </source>
</reference>
<evidence type="ECO:0000313" key="1">
    <source>
        <dbReference type="EMBL" id="BAU47640.1"/>
    </source>
</evidence>